<dbReference type="AlphaFoldDB" id="B0DZ51"/>
<organism evidence="2">
    <name type="scientific">Laccaria bicolor (strain S238N-H82 / ATCC MYA-4686)</name>
    <name type="common">Bicoloured deceiver</name>
    <name type="synonym">Laccaria laccata var. bicolor</name>
    <dbReference type="NCBI Taxonomy" id="486041"/>
    <lineage>
        <taxon>Eukaryota</taxon>
        <taxon>Fungi</taxon>
        <taxon>Dikarya</taxon>
        <taxon>Basidiomycota</taxon>
        <taxon>Agaricomycotina</taxon>
        <taxon>Agaricomycetes</taxon>
        <taxon>Agaricomycetidae</taxon>
        <taxon>Agaricales</taxon>
        <taxon>Agaricineae</taxon>
        <taxon>Hydnangiaceae</taxon>
        <taxon>Laccaria</taxon>
    </lineage>
</organism>
<dbReference type="RefSeq" id="XP_001889187.1">
    <property type="nucleotide sequence ID" value="XM_001889152.1"/>
</dbReference>
<dbReference type="GeneID" id="6084872"/>
<dbReference type="OrthoDB" id="3067859at2759"/>
<evidence type="ECO:0000313" key="1">
    <source>
        <dbReference type="EMBL" id="EDR00130.1"/>
    </source>
</evidence>
<dbReference type="HOGENOM" id="CLU_2498251_0_0_1"/>
<evidence type="ECO:0000313" key="2">
    <source>
        <dbReference type="Proteomes" id="UP000001194"/>
    </source>
</evidence>
<dbReference type="Proteomes" id="UP000001194">
    <property type="component" value="Unassembled WGS sequence"/>
</dbReference>
<protein>
    <submittedName>
        <fullName evidence="1">Predicted protein</fullName>
    </submittedName>
</protein>
<dbReference type="EMBL" id="DS547153">
    <property type="protein sequence ID" value="EDR00130.1"/>
    <property type="molecule type" value="Genomic_DNA"/>
</dbReference>
<dbReference type="KEGG" id="lbc:LACBIDRAFT_314742"/>
<keyword evidence="2" id="KW-1185">Reference proteome</keyword>
<accession>B0DZ51</accession>
<gene>
    <name evidence="1" type="ORF">LACBIDRAFT_314742</name>
</gene>
<name>B0DZ51_LACBS</name>
<sequence length="99" mass="10944">MGRSSVRILAPLQTSYEDMLELPANKSPPTHTLTPTPKLGRFILLDSAQGLFFFPLLTHHILTIHVDLVSADKLMPQGVLNLILSKTELIAAKKFPGNR</sequence>
<dbReference type="InParanoid" id="B0DZ51"/>
<proteinExistence type="predicted"/>
<reference evidence="1 2" key="1">
    <citation type="journal article" date="2008" name="Nature">
        <title>The genome of Laccaria bicolor provides insights into mycorrhizal symbiosis.</title>
        <authorList>
            <person name="Martin F."/>
            <person name="Aerts A."/>
            <person name="Ahren D."/>
            <person name="Brun A."/>
            <person name="Danchin E.G.J."/>
            <person name="Duchaussoy F."/>
            <person name="Gibon J."/>
            <person name="Kohler A."/>
            <person name="Lindquist E."/>
            <person name="Pereda V."/>
            <person name="Salamov A."/>
            <person name="Shapiro H.J."/>
            <person name="Wuyts J."/>
            <person name="Blaudez D."/>
            <person name="Buee M."/>
            <person name="Brokstein P."/>
            <person name="Canbaeck B."/>
            <person name="Cohen D."/>
            <person name="Courty P.E."/>
            <person name="Coutinho P.M."/>
            <person name="Delaruelle C."/>
            <person name="Detter J.C."/>
            <person name="Deveau A."/>
            <person name="DiFazio S."/>
            <person name="Duplessis S."/>
            <person name="Fraissinet-Tachet L."/>
            <person name="Lucic E."/>
            <person name="Frey-Klett P."/>
            <person name="Fourrey C."/>
            <person name="Feussner I."/>
            <person name="Gay G."/>
            <person name="Grimwood J."/>
            <person name="Hoegger P.J."/>
            <person name="Jain P."/>
            <person name="Kilaru S."/>
            <person name="Labbe J."/>
            <person name="Lin Y.C."/>
            <person name="Legue V."/>
            <person name="Le Tacon F."/>
            <person name="Marmeisse R."/>
            <person name="Melayah D."/>
            <person name="Montanini B."/>
            <person name="Muratet M."/>
            <person name="Nehls U."/>
            <person name="Niculita-Hirzel H."/>
            <person name="Oudot-Le Secq M.P."/>
            <person name="Peter M."/>
            <person name="Quesneville H."/>
            <person name="Rajashekar B."/>
            <person name="Reich M."/>
            <person name="Rouhier N."/>
            <person name="Schmutz J."/>
            <person name="Yin T."/>
            <person name="Chalot M."/>
            <person name="Henrissat B."/>
            <person name="Kuees U."/>
            <person name="Lucas S."/>
            <person name="Van de Peer Y."/>
            <person name="Podila G.K."/>
            <person name="Polle A."/>
            <person name="Pukkila P.J."/>
            <person name="Richardson P.M."/>
            <person name="Rouze P."/>
            <person name="Sanders I.R."/>
            <person name="Stajich J.E."/>
            <person name="Tunlid A."/>
            <person name="Tuskan G."/>
            <person name="Grigoriev I.V."/>
        </authorList>
    </citation>
    <scope>NUCLEOTIDE SEQUENCE [LARGE SCALE GENOMIC DNA]</scope>
    <source>
        <strain evidence="2">S238N-H82 / ATCC MYA-4686</strain>
    </source>
</reference>